<proteinExistence type="predicted"/>
<evidence type="ECO:0000313" key="3">
    <source>
        <dbReference type="Proteomes" id="UP000006729"/>
    </source>
</evidence>
<keyword evidence="1" id="KW-0472">Membrane</keyword>
<keyword evidence="1" id="KW-0812">Transmembrane</keyword>
<keyword evidence="3" id="KW-1185">Reference proteome</keyword>
<dbReference type="AlphaFoldDB" id="A0A3N7FQH1"/>
<evidence type="ECO:0000313" key="2">
    <source>
        <dbReference type="EMBL" id="RQO96475.1"/>
    </source>
</evidence>
<name>A0A3N7FQH1_POPTR</name>
<accession>A0A3N7FQH1</accession>
<evidence type="ECO:0000256" key="1">
    <source>
        <dbReference type="SAM" id="Phobius"/>
    </source>
</evidence>
<feature type="transmembrane region" description="Helical" evidence="1">
    <location>
        <begin position="56"/>
        <end position="75"/>
    </location>
</feature>
<reference evidence="2 3" key="1">
    <citation type="journal article" date="2006" name="Science">
        <title>The genome of black cottonwood, Populus trichocarpa (Torr. &amp; Gray).</title>
        <authorList>
            <person name="Tuskan G.A."/>
            <person name="Difazio S."/>
            <person name="Jansson S."/>
            <person name="Bohlmann J."/>
            <person name="Grigoriev I."/>
            <person name="Hellsten U."/>
            <person name="Putnam N."/>
            <person name="Ralph S."/>
            <person name="Rombauts S."/>
            <person name="Salamov A."/>
            <person name="Schein J."/>
            <person name="Sterck L."/>
            <person name="Aerts A."/>
            <person name="Bhalerao R.R."/>
            <person name="Bhalerao R.P."/>
            <person name="Blaudez D."/>
            <person name="Boerjan W."/>
            <person name="Brun A."/>
            <person name="Brunner A."/>
            <person name="Busov V."/>
            <person name="Campbell M."/>
            <person name="Carlson J."/>
            <person name="Chalot M."/>
            <person name="Chapman J."/>
            <person name="Chen G.L."/>
            <person name="Cooper D."/>
            <person name="Coutinho P.M."/>
            <person name="Couturier J."/>
            <person name="Covert S."/>
            <person name="Cronk Q."/>
            <person name="Cunningham R."/>
            <person name="Davis J."/>
            <person name="Degroeve S."/>
            <person name="Dejardin A."/>
            <person name="Depamphilis C."/>
            <person name="Detter J."/>
            <person name="Dirks B."/>
            <person name="Dubchak I."/>
            <person name="Duplessis S."/>
            <person name="Ehlting J."/>
            <person name="Ellis B."/>
            <person name="Gendler K."/>
            <person name="Goodstein D."/>
            <person name="Gribskov M."/>
            <person name="Grimwood J."/>
            <person name="Groover A."/>
            <person name="Gunter L."/>
            <person name="Hamberger B."/>
            <person name="Heinze B."/>
            <person name="Helariutta Y."/>
            <person name="Henrissat B."/>
            <person name="Holligan D."/>
            <person name="Holt R."/>
            <person name="Huang W."/>
            <person name="Islam-Faridi N."/>
            <person name="Jones S."/>
            <person name="Jones-Rhoades M."/>
            <person name="Jorgensen R."/>
            <person name="Joshi C."/>
            <person name="Kangasjarvi J."/>
            <person name="Karlsson J."/>
            <person name="Kelleher C."/>
            <person name="Kirkpatrick R."/>
            <person name="Kirst M."/>
            <person name="Kohler A."/>
            <person name="Kalluri U."/>
            <person name="Larimer F."/>
            <person name="Leebens-Mack J."/>
            <person name="Leple J.C."/>
            <person name="Locascio P."/>
            <person name="Lou Y."/>
            <person name="Lucas S."/>
            <person name="Martin F."/>
            <person name="Montanini B."/>
            <person name="Napoli C."/>
            <person name="Nelson D.R."/>
            <person name="Nelson C."/>
            <person name="Nieminen K."/>
            <person name="Nilsson O."/>
            <person name="Pereda V."/>
            <person name="Peter G."/>
            <person name="Philippe R."/>
            <person name="Pilate G."/>
            <person name="Poliakov A."/>
            <person name="Razumovskaya J."/>
            <person name="Richardson P."/>
            <person name="Rinaldi C."/>
            <person name="Ritland K."/>
            <person name="Rouze P."/>
            <person name="Ryaboy D."/>
            <person name="Schmutz J."/>
            <person name="Schrader J."/>
            <person name="Segerman B."/>
            <person name="Shin H."/>
            <person name="Siddiqui A."/>
            <person name="Sterky F."/>
            <person name="Terry A."/>
            <person name="Tsai C.J."/>
            <person name="Uberbacher E."/>
            <person name="Unneberg P."/>
            <person name="Vahala J."/>
            <person name="Wall K."/>
            <person name="Wessler S."/>
            <person name="Yang G."/>
            <person name="Yin T."/>
            <person name="Douglas C."/>
            <person name="Marra M."/>
            <person name="Sandberg G."/>
            <person name="Van de Peer Y."/>
            <person name="Rokhsar D."/>
        </authorList>
    </citation>
    <scope>NUCLEOTIDE SEQUENCE [LARGE SCALE GENOMIC DNA]</scope>
    <source>
        <strain evidence="3">cv. Nisqually</strain>
    </source>
</reference>
<dbReference type="Proteomes" id="UP000006729">
    <property type="component" value="Chromosome 10"/>
</dbReference>
<sequence>MDCCPGILFLFEEVKMSSIWILLNICFSTAKKLDVLPCHAHFCLKIKITKKPDIHVLLWLVSLCFLSHICTLIVGCDW</sequence>
<gene>
    <name evidence="2" type="ORF">POPTR_010G092350</name>
</gene>
<protein>
    <submittedName>
        <fullName evidence="2">Uncharacterized protein</fullName>
    </submittedName>
</protein>
<dbReference type="EMBL" id="CM009299">
    <property type="protein sequence ID" value="RQO96475.1"/>
    <property type="molecule type" value="Genomic_DNA"/>
</dbReference>
<keyword evidence="1" id="KW-1133">Transmembrane helix</keyword>
<organism evidence="2 3">
    <name type="scientific">Populus trichocarpa</name>
    <name type="common">Western balsam poplar</name>
    <name type="synonym">Populus balsamifera subsp. trichocarpa</name>
    <dbReference type="NCBI Taxonomy" id="3694"/>
    <lineage>
        <taxon>Eukaryota</taxon>
        <taxon>Viridiplantae</taxon>
        <taxon>Streptophyta</taxon>
        <taxon>Embryophyta</taxon>
        <taxon>Tracheophyta</taxon>
        <taxon>Spermatophyta</taxon>
        <taxon>Magnoliopsida</taxon>
        <taxon>eudicotyledons</taxon>
        <taxon>Gunneridae</taxon>
        <taxon>Pentapetalae</taxon>
        <taxon>rosids</taxon>
        <taxon>fabids</taxon>
        <taxon>Malpighiales</taxon>
        <taxon>Salicaceae</taxon>
        <taxon>Saliceae</taxon>
        <taxon>Populus</taxon>
    </lineage>
</organism>
<dbReference type="InParanoid" id="A0A3N7FQH1"/>